<accession>A0A7I8KGQ5</accession>
<name>A0A7I8KGQ5_SPIIN</name>
<evidence type="ECO:0000313" key="3">
    <source>
        <dbReference type="Proteomes" id="UP000663760"/>
    </source>
</evidence>
<dbReference type="EMBL" id="LR746268">
    <property type="protein sequence ID" value="CAA7396712.1"/>
    <property type="molecule type" value="Genomic_DNA"/>
</dbReference>
<proteinExistence type="predicted"/>
<protein>
    <submittedName>
        <fullName evidence="2">Uncharacterized protein</fullName>
    </submittedName>
</protein>
<dbReference type="Proteomes" id="UP000663760">
    <property type="component" value="Chromosome 5"/>
</dbReference>
<evidence type="ECO:0000313" key="2">
    <source>
        <dbReference type="EMBL" id="CAA7396712.1"/>
    </source>
</evidence>
<dbReference type="AlphaFoldDB" id="A0A7I8KGQ5"/>
<gene>
    <name evidence="2" type="ORF">SI8410_05007375</name>
</gene>
<feature type="compositionally biased region" description="Low complexity" evidence="1">
    <location>
        <begin position="24"/>
        <end position="33"/>
    </location>
</feature>
<evidence type="ECO:0000256" key="1">
    <source>
        <dbReference type="SAM" id="MobiDB-lite"/>
    </source>
</evidence>
<sequence>MPSWWRGKSKSYSNSFGRRKDAESSSSSLNHGSKLSKKDKAKSFDEVICRSNYRVSDGDGRDRVIFGICVQPQLYRY</sequence>
<feature type="region of interest" description="Disordered" evidence="1">
    <location>
        <begin position="1"/>
        <end position="42"/>
    </location>
</feature>
<organism evidence="2 3">
    <name type="scientific">Spirodela intermedia</name>
    <name type="common">Intermediate duckweed</name>
    <dbReference type="NCBI Taxonomy" id="51605"/>
    <lineage>
        <taxon>Eukaryota</taxon>
        <taxon>Viridiplantae</taxon>
        <taxon>Streptophyta</taxon>
        <taxon>Embryophyta</taxon>
        <taxon>Tracheophyta</taxon>
        <taxon>Spermatophyta</taxon>
        <taxon>Magnoliopsida</taxon>
        <taxon>Liliopsida</taxon>
        <taxon>Araceae</taxon>
        <taxon>Lemnoideae</taxon>
        <taxon>Spirodela</taxon>
    </lineage>
</organism>
<keyword evidence="3" id="KW-1185">Reference proteome</keyword>
<reference evidence="2" key="1">
    <citation type="submission" date="2020-02" db="EMBL/GenBank/DDBJ databases">
        <authorList>
            <person name="Scholz U."/>
            <person name="Mascher M."/>
            <person name="Fiebig A."/>
        </authorList>
    </citation>
    <scope>NUCLEOTIDE SEQUENCE</scope>
</reference>